<feature type="non-terminal residue" evidence="1">
    <location>
        <position position="1"/>
    </location>
</feature>
<reference evidence="1" key="1">
    <citation type="submission" date="2022-04" db="EMBL/GenBank/DDBJ databases">
        <title>Jade perch genome.</title>
        <authorList>
            <person name="Chao B."/>
        </authorList>
    </citation>
    <scope>NUCLEOTIDE SEQUENCE</scope>
    <source>
        <strain evidence="1">CB-2022</strain>
    </source>
</reference>
<keyword evidence="2" id="KW-1185">Reference proteome</keyword>
<dbReference type="EMBL" id="CM041531">
    <property type="protein sequence ID" value="KAI3377923.1"/>
    <property type="molecule type" value="Genomic_DNA"/>
</dbReference>
<gene>
    <name evidence="1" type="ORF">L3Q82_009052</name>
</gene>
<comment type="caution">
    <text evidence="1">The sequence shown here is derived from an EMBL/GenBank/DDBJ whole genome shotgun (WGS) entry which is preliminary data.</text>
</comment>
<organism evidence="1 2">
    <name type="scientific">Scortum barcoo</name>
    <name type="common">barcoo grunter</name>
    <dbReference type="NCBI Taxonomy" id="214431"/>
    <lineage>
        <taxon>Eukaryota</taxon>
        <taxon>Metazoa</taxon>
        <taxon>Chordata</taxon>
        <taxon>Craniata</taxon>
        <taxon>Vertebrata</taxon>
        <taxon>Euteleostomi</taxon>
        <taxon>Actinopterygii</taxon>
        <taxon>Neopterygii</taxon>
        <taxon>Teleostei</taxon>
        <taxon>Neoteleostei</taxon>
        <taxon>Acanthomorphata</taxon>
        <taxon>Eupercaria</taxon>
        <taxon>Centrarchiformes</taxon>
        <taxon>Terapontoidei</taxon>
        <taxon>Terapontidae</taxon>
        <taxon>Scortum</taxon>
    </lineage>
</organism>
<protein>
    <submittedName>
        <fullName evidence="1">Uncharacterized protein</fullName>
    </submittedName>
</protein>
<proteinExistence type="predicted"/>
<evidence type="ECO:0000313" key="2">
    <source>
        <dbReference type="Proteomes" id="UP000831701"/>
    </source>
</evidence>
<evidence type="ECO:0000313" key="1">
    <source>
        <dbReference type="EMBL" id="KAI3377923.1"/>
    </source>
</evidence>
<name>A0ACB8XDX9_9TELE</name>
<accession>A0ACB8XDX9</accession>
<sequence>WESAGCETRDALGDNKDTSGFSEHELLDIMYNACNTSNTGEVLASTIVQYLQTMTAQSPEQDRLAALRRLLDPDCQDPHVSRETFHSTMREWIAQCSEDSTDVDGSHVSWPDSKVPVNGLDFSSSQSKAASSESHQCPCDGKDLLGTVAELKHAHRKLSEQNSSLLRTVAQCEDINLQLTLEITELRAKLASSQRSAARARSLTEELEETRRAFKEAQDRASRTQTSCTKLSNEVEYLKVHIRRLEDKNEKLSFERTCSEDSITKLRKINAELRAELEETLVMLTLRDREISKKDILMDKMKNSHVENHNMIEGLQSELTRLQEHSQQVLLRYDRQCISPQSLYSRELPNHRSLQSEMQDMQQQHHRALDDINLPSLRTHSDDIQSIIHRIKSAEIAHLLHNKYPERESDPVETQERPFPHRQQQQASIKQQLVNVYVSFLPPFLLLWLQELELHKCVWEEKGEKVEEQRRAWEKEQKQSQTGSPTQTQEAKKVAVVNWWRACSVEGVKARTKGTQSAQELSDTQAKLQQAEQTITDMREQVCHLQTSLRSAQECVAKQKDSSRVLHIDKGTNTEREELGEAVEKVAKDQRDAAVAMEITGGATSEQTQLRVTTDNLLATLRRMEAKVNSALETAELVRESEQRVSQVRVRMESITQRVEEALERAANTDEQLNALEARISEQAPTQYPGPGLSADPGSDATVFTDESGVGPEDGDREGPPPSPVIPEESEPPQLPMNGMTAAFQKYSLSVVVVMSSGRSQHLKTKSHPTKEQHKLCKLQEDEKHLLQGSSLERSEQNSEEPCDVPRAAEGPFVFPHTRSRPSLPPAMPTLPEEEEDSPEELDSSSSSPSTSTPGESRAVVMTAPTIVYPQQATIVQQDGRPLEQTRPHSPRARLVRNSSGGPITTVDSTGNVIDLVKDQLPELQLSEEDRQKNLELLEQAKKVSDRFLTRRGRRSTGSLTDSPTGLSPTPTPSSSPCSSRSSSLTVAPQTGNVLSFFAWQQGPQRQATSPHSQLGSLFVKHFLLEVPSGREKHELTDQEGNRLLVDWKPSEKRKVSSGTLTPRFAVQKENCDPALPKSPPAVSKGDDGAGRNSNPAPATGVAKPVPRPPTQQAPCTAEIKTIGAFPPLMRAVSWDAVGGLNSRNGAPSFPPTAEDTFSDKPRDAVFKSSGYKDLPTQPGGVHKLSKLKEEHKLMRNQSIVGSKLPDLSEAAEQEKGPPSSPNSASSEEAREKSDAMPNISDVMLRKLTLHRGRPGWCFFFDLIPVHHHSLKKKLRPKRLRVTSCGENANISDAVRLGLPLLAAPPGMRLYEDAAHLYLMYCLMHHSECYIAATSSPQNAFVQLSLAFHNDNYTLEMRLKQAERERNLTEEDTEKELEEFKGALKMTSPQWQNLEQREAYQRLIETVAVLHRLATRLSSRAEIVGAVRQEKRMSKATEVMMQYVENLKRTYEKDHAELMEFKKLANQNSNRCYGGSVDTGDDGVPRPSRSMSLTLGKALPRRRVSVAVVPKFNLLNIPGQTPATAGPGPSVGPTAGGALPVLCEANDVKSNTPTEAAAECGKSVSEQESEPAKPPVNLEEIRAEIRAELKAKIEEEAYNKGYQEGLKQSKVIQEEKKEEENAAEKLLETKDKDEESGKKIRTSSMPVFTSKYLIEFKKTFNGLRIDVFVKVGCGRVPAAHQRIAEIISMLMIERGPVGGNHLDGVAHVRTVLSITPLICGLHIDTSHIRVFPAMNQSVAGVFQVSRVNHRNQPEYGFNASDARRLCVALGVSMASKAQVQAALTRGLETCRFGWIDEHLAIIPRKKALFNCGQNHTGLVTWRTSVTQKFDVFCFNESDAATQLKDTTPDSPVTSSHLTQTQSTSTSTKTLHSSSPPPTSSSSTPETADNEVEPARFVSSAGGSARVILITSTCVLLLVAVIILAYIKMRRSCSDKKQQQQEYIQTEEWTCVTTVKETKKAVQEDKGIEVGDEAS</sequence>
<dbReference type="Proteomes" id="UP000831701">
    <property type="component" value="Chromosome 1"/>
</dbReference>